<comment type="cofactor">
    <cofactor evidence="6">
        <name>FMN</name>
        <dbReference type="ChEBI" id="CHEBI:58210"/>
    </cofactor>
</comment>
<feature type="binding site" evidence="7">
    <location>
        <position position="46"/>
    </location>
    <ligand>
        <name>[4Fe-4S] cluster</name>
        <dbReference type="ChEBI" id="CHEBI:49883"/>
        <label>2</label>
    </ligand>
</feature>
<dbReference type="Pfam" id="PF13237">
    <property type="entry name" value="Fer4_10"/>
    <property type="match status" value="1"/>
</dbReference>
<dbReference type="PANTHER" id="PTHR43819">
    <property type="entry name" value="ARCHAEAL-TYPE GLUTAMATE SYNTHASE [NADPH]"/>
    <property type="match status" value="1"/>
</dbReference>
<feature type="domain" description="4Fe-4S ferredoxin-type" evidence="8">
    <location>
        <begin position="35"/>
        <end position="63"/>
    </location>
</feature>
<name>A0A1Y3GDQ6_9EURY</name>
<dbReference type="GO" id="GO:0006537">
    <property type="term" value="P:glutamate biosynthetic process"/>
    <property type="evidence" value="ECO:0007669"/>
    <property type="project" value="UniProtKB-KW"/>
</dbReference>
<dbReference type="GO" id="GO:0004355">
    <property type="term" value="F:glutamate synthase (NADPH) activity"/>
    <property type="evidence" value="ECO:0007669"/>
    <property type="project" value="UniProtKB-EC"/>
</dbReference>
<feature type="binding site" evidence="7">
    <location>
        <position position="17"/>
    </location>
    <ligand>
        <name>[4Fe-4S] cluster</name>
        <dbReference type="ChEBI" id="CHEBI:49883"/>
        <label>1</label>
    </ligand>
</feature>
<dbReference type="InterPro" id="IPR017900">
    <property type="entry name" value="4Fe4S_Fe_S_CS"/>
</dbReference>
<dbReference type="InterPro" id="IPR043578">
    <property type="entry name" value="GltB_archl_type"/>
</dbReference>
<dbReference type="PIRSF" id="PIRSF500061">
    <property type="entry name" value="GOGAT_lg2_archl"/>
    <property type="match status" value="1"/>
</dbReference>
<dbReference type="Pfam" id="PF01645">
    <property type="entry name" value="Glu_synthase"/>
    <property type="match status" value="1"/>
</dbReference>
<evidence type="ECO:0000256" key="6">
    <source>
        <dbReference type="PIRNR" id="PIRNR006429"/>
    </source>
</evidence>
<evidence type="ECO:0000313" key="10">
    <source>
        <dbReference type="Proteomes" id="UP000195137"/>
    </source>
</evidence>
<keyword evidence="7" id="KW-0479">Metal-binding</keyword>
<comment type="similarity">
    <text evidence="1 6">Belongs to the glutamate synthase family.</text>
</comment>
<evidence type="ECO:0000256" key="1">
    <source>
        <dbReference type="ARBA" id="ARBA00009716"/>
    </source>
</evidence>
<dbReference type="PANTHER" id="PTHR43819:SF1">
    <property type="entry name" value="ARCHAEAL-TYPE GLUTAMATE SYNTHASE [NADPH]"/>
    <property type="match status" value="1"/>
</dbReference>
<feature type="binding site" evidence="7">
    <location>
        <position position="14"/>
    </location>
    <ligand>
        <name>[4Fe-4S] cluster</name>
        <dbReference type="ChEBI" id="CHEBI:49883"/>
        <label>1</label>
    </ligand>
</feature>
<feature type="binding site" evidence="7">
    <location>
        <position position="43"/>
    </location>
    <ligand>
        <name>[4Fe-4S] cluster</name>
        <dbReference type="ChEBI" id="CHEBI:49883"/>
        <label>2</label>
    </ligand>
</feature>
<evidence type="ECO:0000256" key="5">
    <source>
        <dbReference type="ARBA" id="ARBA00048151"/>
    </source>
</evidence>
<keyword evidence="7" id="KW-0411">Iron-sulfur</keyword>
<keyword evidence="6" id="KW-0288">FMN</keyword>
<gene>
    <name evidence="9" type="ORF">AMET1_0026</name>
</gene>
<dbReference type="PROSITE" id="PS00198">
    <property type="entry name" value="4FE4S_FER_1"/>
    <property type="match status" value="1"/>
</dbReference>
<dbReference type="Gene3D" id="3.20.20.70">
    <property type="entry name" value="Aldolase class I"/>
    <property type="match status" value="1"/>
</dbReference>
<feature type="binding site" evidence="7">
    <location>
        <position position="24"/>
    </location>
    <ligand>
        <name>[4Fe-4S] cluster</name>
        <dbReference type="ChEBI" id="CHEBI:49883"/>
        <label>2</label>
    </ligand>
</feature>
<dbReference type="InterPro" id="IPR017896">
    <property type="entry name" value="4Fe4S_Fe-S-bd"/>
</dbReference>
<dbReference type="GO" id="GO:0046872">
    <property type="term" value="F:metal ion binding"/>
    <property type="evidence" value="ECO:0007669"/>
    <property type="project" value="UniProtKB-KW"/>
</dbReference>
<dbReference type="PIRSF" id="PIRSF006429">
    <property type="entry name" value="GOGAT_lg_2"/>
    <property type="match status" value="1"/>
</dbReference>
<proteinExistence type="inferred from homology"/>
<evidence type="ECO:0000256" key="2">
    <source>
        <dbReference type="ARBA" id="ARBA00022605"/>
    </source>
</evidence>
<comment type="catalytic activity">
    <reaction evidence="5 6">
        <text>2 L-glutamate + NADP(+) = L-glutamine + 2-oxoglutarate + NADPH + H(+)</text>
        <dbReference type="Rhea" id="RHEA:15501"/>
        <dbReference type="ChEBI" id="CHEBI:15378"/>
        <dbReference type="ChEBI" id="CHEBI:16810"/>
        <dbReference type="ChEBI" id="CHEBI:29985"/>
        <dbReference type="ChEBI" id="CHEBI:57783"/>
        <dbReference type="ChEBI" id="CHEBI:58349"/>
        <dbReference type="ChEBI" id="CHEBI:58359"/>
        <dbReference type="EC" id="1.4.1.13"/>
    </reaction>
</comment>
<evidence type="ECO:0000313" key="9">
    <source>
        <dbReference type="EMBL" id="OUJ19357.1"/>
    </source>
</evidence>
<dbReference type="InterPro" id="IPR024188">
    <property type="entry name" value="GltB"/>
</dbReference>
<evidence type="ECO:0000259" key="8">
    <source>
        <dbReference type="PROSITE" id="PS51379"/>
    </source>
</evidence>
<feature type="binding site" evidence="7">
    <location>
        <position position="53"/>
    </location>
    <ligand>
        <name>[4Fe-4S] cluster</name>
        <dbReference type="ChEBI" id="CHEBI:49883"/>
        <label>1</label>
    </ligand>
</feature>
<keyword evidence="6" id="KW-0521">NADP</keyword>
<dbReference type="AlphaFoldDB" id="A0A1Y3GDQ6"/>
<keyword evidence="7" id="KW-0408">Iron</keyword>
<feature type="binding site" evidence="7">
    <location>
        <position position="20"/>
    </location>
    <ligand>
        <name>[4Fe-4S] cluster</name>
        <dbReference type="ChEBI" id="CHEBI:49883"/>
        <label>1</label>
    </ligand>
</feature>
<keyword evidence="10" id="KW-1185">Reference proteome</keyword>
<dbReference type="PROSITE" id="PS51379">
    <property type="entry name" value="4FE4S_FER_2"/>
    <property type="match status" value="2"/>
</dbReference>
<comment type="caution">
    <text evidence="9">The sequence shown here is derived from an EMBL/GenBank/DDBJ whole genome shotgun (WGS) entry which is preliminary data.</text>
</comment>
<accession>A0A1Y3GDQ6</accession>
<dbReference type="Proteomes" id="UP000195137">
    <property type="component" value="Unassembled WGS sequence"/>
</dbReference>
<dbReference type="InterPro" id="IPR013785">
    <property type="entry name" value="Aldolase_TIM"/>
</dbReference>
<evidence type="ECO:0000256" key="7">
    <source>
        <dbReference type="PIRSR" id="PIRSR006429-1"/>
    </source>
</evidence>
<keyword evidence="3 6" id="KW-0560">Oxidoreductase</keyword>
<feature type="binding site" evidence="7">
    <location>
        <position position="49"/>
    </location>
    <ligand>
        <name>[4Fe-4S] cluster</name>
        <dbReference type="ChEBI" id="CHEBI:49883"/>
        <label>2</label>
    </ligand>
</feature>
<dbReference type="SUPFAM" id="SSF51395">
    <property type="entry name" value="FMN-linked oxidoreductases"/>
    <property type="match status" value="1"/>
</dbReference>
<keyword evidence="7" id="KW-0004">4Fe-4S</keyword>
<dbReference type="GO" id="GO:0051539">
    <property type="term" value="F:4 iron, 4 sulfur cluster binding"/>
    <property type="evidence" value="ECO:0007669"/>
    <property type="project" value="UniProtKB-KW"/>
</dbReference>
<feature type="domain" description="4Fe-4S ferredoxin-type" evidence="8">
    <location>
        <begin position="5"/>
        <end position="34"/>
    </location>
</feature>
<dbReference type="SUPFAM" id="SSF54862">
    <property type="entry name" value="4Fe-4S ferredoxins"/>
    <property type="match status" value="1"/>
</dbReference>
<evidence type="ECO:0000256" key="3">
    <source>
        <dbReference type="ARBA" id="ARBA00023002"/>
    </source>
</evidence>
<evidence type="ECO:0000256" key="4">
    <source>
        <dbReference type="ARBA" id="ARBA00023164"/>
    </source>
</evidence>
<dbReference type="Gene3D" id="3.30.70.20">
    <property type="match status" value="1"/>
</dbReference>
<keyword evidence="2 6" id="KW-0028">Amino-acid biosynthesis</keyword>
<organism evidence="9 10">
    <name type="scientific">Methanonatronarchaeum thermophilum</name>
    <dbReference type="NCBI Taxonomy" id="1927129"/>
    <lineage>
        <taxon>Archaea</taxon>
        <taxon>Methanobacteriati</taxon>
        <taxon>Methanobacteriota</taxon>
        <taxon>Methanonatronarchaeia</taxon>
        <taxon>Methanonatronarchaeales</taxon>
        <taxon>Methanonatronarchaeaceae</taxon>
        <taxon>Methanonatronarchaeum</taxon>
    </lineage>
</organism>
<dbReference type="CDD" id="cd02808">
    <property type="entry name" value="GltS_FMN"/>
    <property type="match status" value="1"/>
</dbReference>
<dbReference type="EMBL" id="MRZU01000002">
    <property type="protein sequence ID" value="OUJ19357.1"/>
    <property type="molecule type" value="Genomic_DNA"/>
</dbReference>
<protein>
    <recommendedName>
        <fullName evidence="6">Archaeal glutamate synthase [NADPH]</fullName>
        <ecNumber evidence="6">1.4.1.13</ecNumber>
    </recommendedName>
</protein>
<dbReference type="OrthoDB" id="2837at2157"/>
<dbReference type="EC" id="1.4.1.13" evidence="6"/>
<dbReference type="RefSeq" id="WP_086636460.1">
    <property type="nucleotide sequence ID" value="NZ_MRZU01000002.1"/>
</dbReference>
<sequence length="466" mass="49889">MKNKPEIMINPQLCINCKQCIKKCPEKALTQGKNKPKTHPEKCIKCKECIETCSQNAIKIKTNQTTNHNITQIRKKTKTDHCLIRGGKAKTRHPTFNDITILPAQISRPPIDKYREECNTKVTIGNRYAEQPLKLDIPIILPAMSYGAISIETKIAFAIAANNTGTATNTGEGGMHPKERKTANKLISQYASGRFGVSSNYLKNSEAIEIKIGQGAKAGMGGHLSSDKITPEIAKIRGIPENSDALSPSRHIDIVGPEDLKMKIEQLREIVDHQKPIIVKFSAGRVKEDVAIAAKAGADAIAIDGMQAGTGAGPEIVIEHAGIPTLPAIAEAATALKQNGYKQKVSLIAGGGITNGADITKALALGADACYIGTAAMIAIGCNQCNNCHTGKCPKGITTQNPKTRKKLNPKTAGEKLTNYLNTITDEVIALTQQAGNTDINKLEKNTLRALTTEAAQITGLKTPGP</sequence>
<reference evidence="9 10" key="1">
    <citation type="submission" date="2016-12" db="EMBL/GenBank/DDBJ databases">
        <title>Discovery of methanogenic haloarchaea.</title>
        <authorList>
            <person name="Sorokin D.Y."/>
            <person name="Makarova K.S."/>
            <person name="Abbas B."/>
            <person name="Ferrer M."/>
            <person name="Golyshin P.N."/>
        </authorList>
    </citation>
    <scope>NUCLEOTIDE SEQUENCE [LARGE SCALE GENOMIC DNA]</scope>
    <source>
        <strain evidence="9">AMET1</strain>
    </source>
</reference>
<keyword evidence="4 6" id="KW-0314">Glutamate biosynthesis</keyword>
<dbReference type="InterPro" id="IPR002932">
    <property type="entry name" value="Glu_synthdom"/>
</dbReference>
<keyword evidence="6" id="KW-0285">Flavoprotein</keyword>